<keyword evidence="1" id="KW-0812">Transmembrane</keyword>
<comment type="caution">
    <text evidence="2">The sequence shown here is derived from an EMBL/GenBank/DDBJ whole genome shotgun (WGS) entry which is preliminary data.</text>
</comment>
<protein>
    <submittedName>
        <fullName evidence="2">Uncharacterized protein</fullName>
    </submittedName>
</protein>
<keyword evidence="1" id="KW-1133">Transmembrane helix</keyword>
<name>A0ABS6UJJ0_9PSEU</name>
<dbReference type="EMBL" id="JADQDF010000001">
    <property type="protein sequence ID" value="MBW0131999.1"/>
    <property type="molecule type" value="Genomic_DNA"/>
</dbReference>
<evidence type="ECO:0000313" key="2">
    <source>
        <dbReference type="EMBL" id="MBW0131999.1"/>
    </source>
</evidence>
<keyword evidence="3" id="KW-1185">Reference proteome</keyword>
<organism evidence="2 3">
    <name type="scientific">Pseudonocardia oceani</name>
    <dbReference type="NCBI Taxonomy" id="2792013"/>
    <lineage>
        <taxon>Bacteria</taxon>
        <taxon>Bacillati</taxon>
        <taxon>Actinomycetota</taxon>
        <taxon>Actinomycetes</taxon>
        <taxon>Pseudonocardiales</taxon>
        <taxon>Pseudonocardiaceae</taxon>
        <taxon>Pseudonocardia</taxon>
    </lineage>
</organism>
<evidence type="ECO:0000256" key="1">
    <source>
        <dbReference type="SAM" id="Phobius"/>
    </source>
</evidence>
<gene>
    <name evidence="2" type="ORF">I4I82_30610</name>
</gene>
<reference evidence="2 3" key="1">
    <citation type="submission" date="2020-11" db="EMBL/GenBank/DDBJ databases">
        <title>Pseudonocardia abyssalis sp. nov. and Pseudonocardia oceani sp. nov., description and phylogenomic analysis of two novel actinomycetes isolated from the deep Southern Ocean.</title>
        <authorList>
            <person name="Parra J."/>
        </authorList>
    </citation>
    <scope>NUCLEOTIDE SEQUENCE [LARGE SCALE GENOMIC DNA]</scope>
    <source>
        <strain evidence="3">KRD185</strain>
    </source>
</reference>
<evidence type="ECO:0000313" key="3">
    <source>
        <dbReference type="Proteomes" id="UP000694300"/>
    </source>
</evidence>
<accession>A0ABS6UJJ0</accession>
<sequence>MPDPPVVLDRPWVRGALVALAGAGVTVAVQWVGQATAPTEQVRAVISESSTELREGRGEKTRDHTVVAVTEAGREIDLAGSGNGAGLTRHAAGLHRGVPVVVTRSAFDGEVLSVRSPLATVPVAVAPNVVGLRVGVLVVAVAALGFGVWGWSRATVGIPVLCAVAGILLTAVLIRPGTDGGPPRYPLSDAMAGYADPPTGPSPDPLLTSRSVDAVVPTGTAVATTRGVSLTVTGPPRRGGRADGFTTVSVPLAVDGGGSTPPMRLIGTGTGTTVELPACPDGGTACFVVPDDLVPRYLVLLNQDVAIALDQPG</sequence>
<keyword evidence="1" id="KW-0472">Membrane</keyword>
<dbReference type="Proteomes" id="UP000694300">
    <property type="component" value="Unassembled WGS sequence"/>
</dbReference>
<feature type="transmembrane region" description="Helical" evidence="1">
    <location>
        <begin position="130"/>
        <end position="150"/>
    </location>
</feature>
<feature type="transmembrane region" description="Helical" evidence="1">
    <location>
        <begin position="12"/>
        <end position="33"/>
    </location>
</feature>
<feature type="transmembrane region" description="Helical" evidence="1">
    <location>
        <begin position="156"/>
        <end position="174"/>
    </location>
</feature>
<dbReference type="RefSeq" id="WP_218592548.1">
    <property type="nucleotide sequence ID" value="NZ_JADQDF010000001.1"/>
</dbReference>
<proteinExistence type="predicted"/>